<sequence length="193" mass="20301">MTVPPEPEGHDSRHCGARKRQGEGTCTRPAGWGTDHAGHGHCKLHGGSTTDQGKAARAAKAEAQARTALATLDVQPVDNPLVALRLLAGQAVAWQEALAACVNRLGDRFRYEGLAGGEQLRSEIALYERAMDRCGQILGLIAKLNIDERLAAISEQQADVVIAAIDAALAHAGINGPAAAEAKRVAAHRLRSV</sequence>
<feature type="region of interest" description="Disordered" evidence="1">
    <location>
        <begin position="1"/>
        <end position="24"/>
    </location>
</feature>
<evidence type="ECO:0000313" key="2">
    <source>
        <dbReference type="EMBL" id="MBM9509982.1"/>
    </source>
</evidence>
<protein>
    <submittedName>
        <fullName evidence="2">Uncharacterized protein</fullName>
    </submittedName>
</protein>
<accession>A0ABS2U3R9</accession>
<proteinExistence type="predicted"/>
<organism evidence="2 3">
    <name type="scientific">Actinacidiphila acididurans</name>
    <dbReference type="NCBI Taxonomy" id="2784346"/>
    <lineage>
        <taxon>Bacteria</taxon>
        <taxon>Bacillati</taxon>
        <taxon>Actinomycetota</taxon>
        <taxon>Actinomycetes</taxon>
        <taxon>Kitasatosporales</taxon>
        <taxon>Streptomycetaceae</taxon>
        <taxon>Actinacidiphila</taxon>
    </lineage>
</organism>
<evidence type="ECO:0000256" key="1">
    <source>
        <dbReference type="SAM" id="MobiDB-lite"/>
    </source>
</evidence>
<keyword evidence="3" id="KW-1185">Reference proteome</keyword>
<dbReference type="EMBL" id="JADKYB010000030">
    <property type="protein sequence ID" value="MBM9509982.1"/>
    <property type="molecule type" value="Genomic_DNA"/>
</dbReference>
<evidence type="ECO:0000313" key="3">
    <source>
        <dbReference type="Proteomes" id="UP000749040"/>
    </source>
</evidence>
<dbReference type="Proteomes" id="UP000749040">
    <property type="component" value="Unassembled WGS sequence"/>
</dbReference>
<comment type="caution">
    <text evidence="2">The sequence shown here is derived from an EMBL/GenBank/DDBJ whole genome shotgun (WGS) entry which is preliminary data.</text>
</comment>
<gene>
    <name evidence="2" type="ORF">ITX44_36590</name>
</gene>
<reference evidence="2 3" key="1">
    <citation type="submission" date="2021-01" db="EMBL/GenBank/DDBJ databases">
        <title>Streptomyces acididurans sp. nov., isolated from a peat swamp forest soil.</title>
        <authorList>
            <person name="Chantavorakit T."/>
            <person name="Duangmal K."/>
        </authorList>
    </citation>
    <scope>NUCLEOTIDE SEQUENCE [LARGE SCALE GENOMIC DNA]</scope>
    <source>
        <strain evidence="2 3">KK5PA1</strain>
    </source>
</reference>
<name>A0ABS2U3R9_9ACTN</name>
<dbReference type="RefSeq" id="WP_205363573.1">
    <property type="nucleotide sequence ID" value="NZ_JADKYB010000030.1"/>
</dbReference>